<organism evidence="4">
    <name type="scientific">Siphoviridae sp. ctDxv33</name>
    <dbReference type="NCBI Taxonomy" id="2825392"/>
    <lineage>
        <taxon>Viruses</taxon>
        <taxon>Duplodnaviria</taxon>
        <taxon>Heunggongvirae</taxon>
        <taxon>Uroviricota</taxon>
        <taxon>Caudoviricetes</taxon>
    </lineage>
</organism>
<dbReference type="EMBL" id="BK016239">
    <property type="protein sequence ID" value="DAG04160.1"/>
    <property type="molecule type" value="Genomic_DNA"/>
</dbReference>
<evidence type="ECO:0000313" key="4">
    <source>
        <dbReference type="EMBL" id="DAG04160.1"/>
    </source>
</evidence>
<feature type="region of interest" description="Disordered" evidence="2">
    <location>
        <begin position="557"/>
        <end position="592"/>
    </location>
</feature>
<feature type="domain" description="Tape measure protein N-terminal" evidence="3">
    <location>
        <begin position="110"/>
        <end position="292"/>
    </location>
</feature>
<keyword evidence="1" id="KW-1188">Viral release from host cell</keyword>
<feature type="compositionally biased region" description="Low complexity" evidence="2">
    <location>
        <begin position="583"/>
        <end position="592"/>
    </location>
</feature>
<dbReference type="PANTHER" id="PTHR38812:SF2">
    <property type="entry name" value="MU-LIKE PROPHAGE FLUMU PROTEIN GP42"/>
    <property type="match status" value="1"/>
</dbReference>
<dbReference type="InterPro" id="IPR013491">
    <property type="entry name" value="Tape_meas_N"/>
</dbReference>
<dbReference type="GO" id="GO:0098003">
    <property type="term" value="P:viral tail assembly"/>
    <property type="evidence" value="ECO:0007669"/>
    <property type="project" value="UniProtKB-KW"/>
</dbReference>
<keyword evidence="1" id="KW-1245">Viral tail assembly</keyword>
<evidence type="ECO:0000259" key="3">
    <source>
        <dbReference type="Pfam" id="PF20155"/>
    </source>
</evidence>
<reference evidence="4" key="1">
    <citation type="journal article" date="2021" name="Proc. Natl. Acad. Sci. U.S.A.">
        <title>A Catalog of Tens of Thousands of Viruses from Human Metagenomes Reveals Hidden Associations with Chronic Diseases.</title>
        <authorList>
            <person name="Tisza M.J."/>
            <person name="Buck C.B."/>
        </authorList>
    </citation>
    <scope>NUCLEOTIDE SEQUENCE</scope>
    <source>
        <strain evidence="4">CtDxv33</strain>
    </source>
</reference>
<dbReference type="PANTHER" id="PTHR38812">
    <property type="entry name" value="MU-LIKE PROPHAGE FLUMU PROTEIN GP42"/>
    <property type="match status" value="1"/>
</dbReference>
<accession>A0A8S5VBT8</accession>
<evidence type="ECO:0000256" key="1">
    <source>
        <dbReference type="ARBA" id="ARBA00022465"/>
    </source>
</evidence>
<evidence type="ECO:0000256" key="2">
    <source>
        <dbReference type="SAM" id="MobiDB-lite"/>
    </source>
</evidence>
<dbReference type="Pfam" id="PF20155">
    <property type="entry name" value="TMP_3"/>
    <property type="match status" value="1"/>
</dbReference>
<protein>
    <submittedName>
        <fullName evidence="4">Tail tape measure protein</fullName>
    </submittedName>
</protein>
<dbReference type="NCBIfam" id="TIGR02675">
    <property type="entry name" value="tape_meas_nterm"/>
    <property type="match status" value="1"/>
</dbReference>
<proteinExistence type="predicted"/>
<sequence length="964" mass="103753">MANKEISVAIRARDYATAAFERVRQTVASIKDQTINVRANTGTAQAAVQSVRDKLAGIRDKVVSVKVDTGGAEANVAGVTASLGRLAPHALAAAGAIMSVEKALSAGKSAFIDYNAQLEQTRVAFTSMLGSAQLADTMIADLQKFAAETPFEMPGVRSSAQQLLAFGYDAQEIIPTLTALGNAASGLGRGQDGFNHLAFVFGQIRTTGQLMGQDVMQLAQLGVPVKDILAKNLGLTKEELARIGEQGIDANVAIRALIDGMNERFPDMMKKQSETFEGVLSNIKDNIGQAFGLSGLPIFEEAKTMLLEIKNITDTMLANVQGGKSIFAGILPDDLIEKVSAFGENVKKAFSGLKPLADTFLWSMGRLADILLDVGNIALTALRPIIPILATIQRAVYGAIGVIASVLDTVLDVVLTVQTNVADSWDYIYDITADLWNDATEIVGDFCMAAIEFIAGVVAKIDEIVSPVVDIFADAFQAAADFVYDAMETATGYVRNFIAWVEEAIAAVKELAIVKAASDLIGSASDSVEDVRARGRAYLDRGTSSDAPRVFAGDMDGDFDTHYRRPRSAPSYTRAPKGGGAARGSSRSGIDAAAREAQRLAEKVKNLTEKVQQSVTSLAHDITSEVGTAYEKGMDALHQKMEQMQTQIKEASDLGIDTTALRAKLDEYANVIKEKVTKAWREANEDLRNETALTWAQVNKDVRAEAEATYQIGVTKLNREKENRLKEVALTQDSAEARVAVEQWAAAEMAKLDQQRIEALRKSPQTTQEALRATLEEQYERLRDAGAQMKEMTDSLFTSMADGFTSGFQNVLTDGFKGIQDAFSNMLKNMLNAIVKFVMNQMITRWLSMILPGFGGGIPAAQANAAVPGYRATGGPVASGRTYLVGERGPEIFRPTQPGRIFNSLPSSGGAAPNIRVIVNNNTNERMTGTAETKFNGSEWVTSIMIDAIATNRNGMRDVIKGAV</sequence>
<dbReference type="InterPro" id="IPR053058">
    <property type="entry name" value="Mulikevirus_tape_measure"/>
</dbReference>
<name>A0A8S5VBT8_9CAUD</name>